<dbReference type="AlphaFoldDB" id="A0A382WUZ3"/>
<dbReference type="EMBL" id="UINC01162729">
    <property type="protein sequence ID" value="SVD62642.1"/>
    <property type="molecule type" value="Genomic_DNA"/>
</dbReference>
<accession>A0A382WUZ3</accession>
<gene>
    <name evidence="1" type="ORF">METZ01_LOCUS415496</name>
</gene>
<proteinExistence type="predicted"/>
<organism evidence="1">
    <name type="scientific">marine metagenome</name>
    <dbReference type="NCBI Taxonomy" id="408172"/>
    <lineage>
        <taxon>unclassified sequences</taxon>
        <taxon>metagenomes</taxon>
        <taxon>ecological metagenomes</taxon>
    </lineage>
</organism>
<reference evidence="1" key="1">
    <citation type="submission" date="2018-05" db="EMBL/GenBank/DDBJ databases">
        <authorList>
            <person name="Lanie J.A."/>
            <person name="Ng W.-L."/>
            <person name="Kazmierczak K.M."/>
            <person name="Andrzejewski T.M."/>
            <person name="Davidsen T.M."/>
            <person name="Wayne K.J."/>
            <person name="Tettelin H."/>
            <person name="Glass J.I."/>
            <person name="Rusch D."/>
            <person name="Podicherti R."/>
            <person name="Tsui H.-C.T."/>
            <person name="Winkler M.E."/>
        </authorList>
    </citation>
    <scope>NUCLEOTIDE SEQUENCE</scope>
</reference>
<protein>
    <submittedName>
        <fullName evidence="1">Uncharacterized protein</fullName>
    </submittedName>
</protein>
<name>A0A382WUZ3_9ZZZZ</name>
<evidence type="ECO:0000313" key="1">
    <source>
        <dbReference type="EMBL" id="SVD62642.1"/>
    </source>
</evidence>
<sequence>MKGEKRKWRADFEIAEYIVSEQNDDYVRAKYPDHFFYDVNHPKYKRTDFKYMRNDGSVYIGWHPIKHLGEKIDTILLWRYVKRPMPMERVLKVGDEVEVELVDCIPANEVKQQLNENKGNEYEYK</sequence>